<evidence type="ECO:0000256" key="1">
    <source>
        <dbReference type="SAM" id="MobiDB-lite"/>
    </source>
</evidence>
<gene>
    <name evidence="3" type="ORF">ACFOM8_16690</name>
</gene>
<keyword evidence="2" id="KW-0472">Membrane</keyword>
<dbReference type="EMBL" id="JBHRXY010000019">
    <property type="protein sequence ID" value="MFC3631081.1"/>
    <property type="molecule type" value="Genomic_DNA"/>
</dbReference>
<accession>A0ABV7U7K9</accession>
<feature type="transmembrane region" description="Helical" evidence="2">
    <location>
        <begin position="184"/>
        <end position="205"/>
    </location>
</feature>
<feature type="transmembrane region" description="Helical" evidence="2">
    <location>
        <begin position="530"/>
        <end position="550"/>
    </location>
</feature>
<evidence type="ECO:0000313" key="3">
    <source>
        <dbReference type="EMBL" id="MFC3631081.1"/>
    </source>
</evidence>
<dbReference type="NCBIfam" id="NF047336">
    <property type="entry name" value="conj_memb_RcgA"/>
    <property type="match status" value="1"/>
</dbReference>
<feature type="compositionally biased region" description="Polar residues" evidence="1">
    <location>
        <begin position="135"/>
        <end position="148"/>
    </location>
</feature>
<name>A0ABV7U7K9_9RHOB</name>
<evidence type="ECO:0000256" key="2">
    <source>
        <dbReference type="SAM" id="Phobius"/>
    </source>
</evidence>
<dbReference type="InterPro" id="IPR058114">
    <property type="entry name" value="RcgA-like"/>
</dbReference>
<feature type="transmembrane region" description="Helical" evidence="2">
    <location>
        <begin position="504"/>
        <end position="524"/>
    </location>
</feature>
<proteinExistence type="predicted"/>
<feature type="transmembrane region" description="Helical" evidence="2">
    <location>
        <begin position="393"/>
        <end position="414"/>
    </location>
</feature>
<comment type="caution">
    <text evidence="3">The sequence shown here is derived from an EMBL/GenBank/DDBJ whole genome shotgun (WGS) entry which is preliminary data.</text>
</comment>
<feature type="transmembrane region" description="Helical" evidence="2">
    <location>
        <begin position="225"/>
        <end position="252"/>
    </location>
</feature>
<evidence type="ECO:0000313" key="4">
    <source>
        <dbReference type="Proteomes" id="UP001595539"/>
    </source>
</evidence>
<feature type="transmembrane region" description="Helical" evidence="2">
    <location>
        <begin position="281"/>
        <end position="300"/>
    </location>
</feature>
<feature type="region of interest" description="Disordered" evidence="1">
    <location>
        <begin position="117"/>
        <end position="162"/>
    </location>
</feature>
<feature type="transmembrane region" description="Helical" evidence="2">
    <location>
        <begin position="454"/>
        <end position="473"/>
    </location>
</feature>
<keyword evidence="2" id="KW-1133">Transmembrane helix</keyword>
<organism evidence="3 4">
    <name type="scientific">Paracoccus angustae</name>
    <dbReference type="NCBI Taxonomy" id="1671480"/>
    <lineage>
        <taxon>Bacteria</taxon>
        <taxon>Pseudomonadati</taxon>
        <taxon>Pseudomonadota</taxon>
        <taxon>Alphaproteobacteria</taxon>
        <taxon>Rhodobacterales</taxon>
        <taxon>Paracoccaceae</taxon>
        <taxon>Paracoccus</taxon>
    </lineage>
</organism>
<feature type="transmembrane region" description="Helical" evidence="2">
    <location>
        <begin position="342"/>
        <end position="364"/>
    </location>
</feature>
<dbReference type="Proteomes" id="UP001595539">
    <property type="component" value="Unassembled WGS sequence"/>
</dbReference>
<dbReference type="RefSeq" id="WP_377763223.1">
    <property type="nucleotide sequence ID" value="NZ_JBHRXY010000019.1"/>
</dbReference>
<keyword evidence="2" id="KW-0812">Transmembrane</keyword>
<protein>
    <submittedName>
        <fullName evidence="3">RcgA family putative transporter</fullName>
    </submittedName>
</protein>
<sequence length="554" mass="61151">MEPATPFKKNNKFFLPPPKDGSDFKELFARIAAVGAGRPADNDGFPAGPWTPELLAEAISQIEGNRDGVDLRTVQLWFQENDKGISPSNIRWLARILGCDDPVATGDWQVELSTAQSRLTARRRKQTGGDGLSALENTDTAPSASSRNEAAPPPETSSENIPAGSFRRFSLASRSEALFSRRSLLDLPATVFAGAVALGFLSYVVDIHSVIYDQPNEGTKQVGFLWAPNWTILFLVILPLYLMFAGELIAYWKEEGRVKFTRGRKDQCTRDWMRRIEDYSYPYWASLLVCLLIASVAQWINECLVPLLTSDPGNFGVDWGRIAILRPDIISVPEAIVFTGAAYLYMGICFFIFFAGLILLFTLAHDLSKIGQTSELWSTADNQKELLEACTRVMLGIYRCTILGLLIAICMKLQNMFMLSRAETIVTWFVDDLMSAVIGQQASTDRLSYSRPTLYSSLLVALTTCAVFLHGAARVRSIFAKAKALNNADASHEKRQGDTFGQPGVRLGMMFGVVGLLVATYLLIDVFTGFSILLSLGGLLAIYSLINPAFRLGR</sequence>
<reference evidence="4" key="1">
    <citation type="journal article" date="2019" name="Int. J. Syst. Evol. Microbiol.">
        <title>The Global Catalogue of Microorganisms (GCM) 10K type strain sequencing project: providing services to taxonomists for standard genome sequencing and annotation.</title>
        <authorList>
            <consortium name="The Broad Institute Genomics Platform"/>
            <consortium name="The Broad Institute Genome Sequencing Center for Infectious Disease"/>
            <person name="Wu L."/>
            <person name="Ma J."/>
        </authorList>
    </citation>
    <scope>NUCLEOTIDE SEQUENCE [LARGE SCALE GENOMIC DNA]</scope>
    <source>
        <strain evidence="4">KCTC 42473</strain>
    </source>
</reference>
<keyword evidence="4" id="KW-1185">Reference proteome</keyword>